<dbReference type="HAMAP" id="MF_00083">
    <property type="entry name" value="Pept_tRNA_hydro_bact"/>
    <property type="match status" value="1"/>
</dbReference>
<sequence length="187" mass="21246">MKLVIGLGNPGSKYNGSRHNIGFDAIDEILRRHHLEMTEQKFRSDYTIWHRNGERVLLMKPFTYMNLSGEALLPIMSYYGVDIDDILVIHDDLDLDPGRVRFRKKGSSGGQNGIKSIIDMLGTNEFKRAKIGIGRPQGGWKVVDHVLARFTAEDRIAVDEAVDQTVDAIEAWLDGKDFQHVMSEYNK</sequence>
<dbReference type="SUPFAM" id="SSF53178">
    <property type="entry name" value="Peptidyl-tRNA hydrolase-like"/>
    <property type="match status" value="1"/>
</dbReference>
<gene>
    <name evidence="7" type="primary">pth</name>
    <name evidence="8" type="ORF">FEZ33_05585</name>
</gene>
<dbReference type="GO" id="GO:0005737">
    <property type="term" value="C:cytoplasm"/>
    <property type="evidence" value="ECO:0007669"/>
    <property type="project" value="UniProtKB-SubCell"/>
</dbReference>
<feature type="binding site" evidence="7">
    <location>
        <position position="14"/>
    </location>
    <ligand>
        <name>tRNA</name>
        <dbReference type="ChEBI" id="CHEBI:17843"/>
    </ligand>
</feature>
<feature type="active site" description="Proton acceptor" evidence="7">
    <location>
        <position position="19"/>
    </location>
</feature>
<accession>A0A5R9DXK9</accession>
<comment type="function">
    <text evidence="7">Hydrolyzes ribosome-free peptidyl-tRNAs (with 1 or more amino acids incorporated), which drop off the ribosome during protein synthesis, or as a result of ribosome stalling.</text>
</comment>
<comment type="subunit">
    <text evidence="7">Monomer.</text>
</comment>
<dbReference type="EMBL" id="VBSP01000015">
    <property type="protein sequence ID" value="TLQ41521.1"/>
    <property type="molecule type" value="Genomic_DNA"/>
</dbReference>
<evidence type="ECO:0000256" key="6">
    <source>
        <dbReference type="ARBA" id="ARBA00050038"/>
    </source>
</evidence>
<dbReference type="CDD" id="cd00462">
    <property type="entry name" value="PTH"/>
    <property type="match status" value="1"/>
</dbReference>
<dbReference type="GO" id="GO:0004045">
    <property type="term" value="F:peptidyl-tRNA hydrolase activity"/>
    <property type="evidence" value="ECO:0007669"/>
    <property type="project" value="UniProtKB-UniRule"/>
</dbReference>
<keyword evidence="7" id="KW-0963">Cytoplasm</keyword>
<comment type="subcellular location">
    <subcellularLocation>
        <location evidence="7">Cytoplasm</location>
    </subcellularLocation>
</comment>
<evidence type="ECO:0000256" key="3">
    <source>
        <dbReference type="ARBA" id="ARBA00022801"/>
    </source>
</evidence>
<comment type="caution">
    <text evidence="8">The sequence shown here is derived from an EMBL/GenBank/DDBJ whole genome shotgun (WGS) entry which is preliminary data.</text>
</comment>
<feature type="binding site" evidence="7">
    <location>
        <position position="64"/>
    </location>
    <ligand>
        <name>tRNA</name>
        <dbReference type="ChEBI" id="CHEBI:17843"/>
    </ligand>
</feature>
<evidence type="ECO:0000256" key="5">
    <source>
        <dbReference type="ARBA" id="ARBA00048707"/>
    </source>
</evidence>
<feature type="binding site" evidence="7">
    <location>
        <position position="112"/>
    </location>
    <ligand>
        <name>tRNA</name>
        <dbReference type="ChEBI" id="CHEBI:17843"/>
    </ligand>
</feature>
<dbReference type="InterPro" id="IPR036416">
    <property type="entry name" value="Pept_tRNA_hydro_sf"/>
</dbReference>
<dbReference type="InterPro" id="IPR001328">
    <property type="entry name" value="Pept_tRNA_hydro"/>
</dbReference>
<dbReference type="PANTHER" id="PTHR17224:SF1">
    <property type="entry name" value="PEPTIDYL-TRNA HYDROLASE"/>
    <property type="match status" value="1"/>
</dbReference>
<feature type="binding site" evidence="7">
    <location>
        <position position="66"/>
    </location>
    <ligand>
        <name>tRNA</name>
        <dbReference type="ChEBI" id="CHEBI:17843"/>
    </ligand>
</feature>
<evidence type="ECO:0000256" key="1">
    <source>
        <dbReference type="ARBA" id="ARBA00013260"/>
    </source>
</evidence>
<dbReference type="Gene3D" id="3.40.50.1470">
    <property type="entry name" value="Peptidyl-tRNA hydrolase"/>
    <property type="match status" value="1"/>
</dbReference>
<organism evidence="8 9">
    <name type="scientific">Ruoffia tabacinasalis</name>
    <dbReference type="NCBI Taxonomy" id="87458"/>
    <lineage>
        <taxon>Bacteria</taxon>
        <taxon>Bacillati</taxon>
        <taxon>Bacillota</taxon>
        <taxon>Bacilli</taxon>
        <taxon>Lactobacillales</taxon>
        <taxon>Aerococcaceae</taxon>
        <taxon>Ruoffia</taxon>
    </lineage>
</organism>
<name>A0A5R9DXK9_9LACT</name>
<evidence type="ECO:0000256" key="2">
    <source>
        <dbReference type="ARBA" id="ARBA00022555"/>
    </source>
</evidence>
<dbReference type="AlphaFoldDB" id="A0A5R9DXK9"/>
<dbReference type="Proteomes" id="UP000306420">
    <property type="component" value="Unassembled WGS sequence"/>
</dbReference>
<evidence type="ECO:0000256" key="7">
    <source>
        <dbReference type="HAMAP-Rule" id="MF_00083"/>
    </source>
</evidence>
<dbReference type="EC" id="3.1.1.29" evidence="1 7"/>
<protein>
    <recommendedName>
        <fullName evidence="6 7">Peptidyl-tRNA hydrolase</fullName>
        <shortName evidence="7">Pth</shortName>
        <ecNumber evidence="1 7">3.1.1.29</ecNumber>
    </recommendedName>
</protein>
<keyword evidence="3 7" id="KW-0378">Hydrolase</keyword>
<evidence type="ECO:0000313" key="9">
    <source>
        <dbReference type="Proteomes" id="UP000306420"/>
    </source>
</evidence>
<keyword evidence="4 7" id="KW-0694">RNA-binding</keyword>
<reference evidence="8 9" key="1">
    <citation type="submission" date="2019-05" db="EMBL/GenBank/DDBJ databases">
        <title>The metagenome of a microbial culture collection derived from dairy environment covers the genomic content of the human microbiome.</title>
        <authorList>
            <person name="Roder T."/>
            <person name="Wuthrich D."/>
            <person name="Sattari Z."/>
            <person name="Von Ah U."/>
            <person name="Bar C."/>
            <person name="Ronchi F."/>
            <person name="Macpherson A.J."/>
            <person name="Ganal-Vonarburg S.C."/>
            <person name="Bruggmann R."/>
            <person name="Vergeres G."/>
        </authorList>
    </citation>
    <scope>NUCLEOTIDE SEQUENCE [LARGE SCALE GENOMIC DNA]</scope>
    <source>
        <strain evidence="8 9">FAM 24227</strain>
    </source>
</reference>
<dbReference type="FunFam" id="3.40.50.1470:FF:000001">
    <property type="entry name" value="Peptidyl-tRNA hydrolase"/>
    <property type="match status" value="1"/>
</dbReference>
<feature type="site" description="Discriminates between blocked and unblocked aminoacyl-tRNA" evidence="7">
    <location>
        <position position="9"/>
    </location>
</feature>
<dbReference type="GO" id="GO:0072344">
    <property type="term" value="P:rescue of stalled ribosome"/>
    <property type="evidence" value="ECO:0007669"/>
    <property type="project" value="UniProtKB-UniRule"/>
</dbReference>
<feature type="site" description="Stabilizes the basic form of H active site to accept a proton" evidence="7">
    <location>
        <position position="91"/>
    </location>
</feature>
<dbReference type="GO" id="GO:0006515">
    <property type="term" value="P:protein quality control for misfolded or incompletely synthesized proteins"/>
    <property type="evidence" value="ECO:0007669"/>
    <property type="project" value="UniProtKB-UniRule"/>
</dbReference>
<comment type="function">
    <text evidence="7">Catalyzes the release of premature peptidyl moieties from peptidyl-tRNA molecules trapped in stalled 50S ribosomal subunits, and thus maintains levels of free tRNAs and 50S ribosomes.</text>
</comment>
<keyword evidence="2 7" id="KW-0820">tRNA-binding</keyword>
<dbReference type="Pfam" id="PF01195">
    <property type="entry name" value="Pept_tRNA_hydro"/>
    <property type="match status" value="1"/>
</dbReference>
<dbReference type="NCBIfam" id="TIGR00447">
    <property type="entry name" value="pth"/>
    <property type="match status" value="1"/>
</dbReference>
<evidence type="ECO:0000313" key="8">
    <source>
        <dbReference type="EMBL" id="TLQ41521.1"/>
    </source>
</evidence>
<comment type="catalytic activity">
    <reaction evidence="5 7">
        <text>an N-acyl-L-alpha-aminoacyl-tRNA + H2O = an N-acyl-L-amino acid + a tRNA + H(+)</text>
        <dbReference type="Rhea" id="RHEA:54448"/>
        <dbReference type="Rhea" id="RHEA-COMP:10123"/>
        <dbReference type="Rhea" id="RHEA-COMP:13883"/>
        <dbReference type="ChEBI" id="CHEBI:15377"/>
        <dbReference type="ChEBI" id="CHEBI:15378"/>
        <dbReference type="ChEBI" id="CHEBI:59874"/>
        <dbReference type="ChEBI" id="CHEBI:78442"/>
        <dbReference type="ChEBI" id="CHEBI:138191"/>
        <dbReference type="EC" id="3.1.1.29"/>
    </reaction>
</comment>
<dbReference type="OrthoDB" id="9800507at2"/>
<dbReference type="RefSeq" id="WP_138404422.1">
    <property type="nucleotide sequence ID" value="NZ_JBQKLU010000001.1"/>
</dbReference>
<proteinExistence type="inferred from homology"/>
<comment type="similarity">
    <text evidence="7">Belongs to the PTH family.</text>
</comment>
<dbReference type="GO" id="GO:0000049">
    <property type="term" value="F:tRNA binding"/>
    <property type="evidence" value="ECO:0007669"/>
    <property type="project" value="UniProtKB-UniRule"/>
</dbReference>
<dbReference type="PANTHER" id="PTHR17224">
    <property type="entry name" value="PEPTIDYL-TRNA HYDROLASE"/>
    <property type="match status" value="1"/>
</dbReference>
<evidence type="ECO:0000256" key="4">
    <source>
        <dbReference type="ARBA" id="ARBA00022884"/>
    </source>
</evidence>